<dbReference type="Proteomes" id="UP000543836">
    <property type="component" value="Unassembled WGS sequence"/>
</dbReference>
<dbReference type="RefSeq" id="WP_037134992.1">
    <property type="nucleotide sequence ID" value="NZ_JACIIG010000003.1"/>
</dbReference>
<keyword evidence="2" id="KW-1185">Reference proteome</keyword>
<proteinExistence type="predicted"/>
<comment type="caution">
    <text evidence="1">The sequence shown here is derived from an EMBL/GenBank/DDBJ whole genome shotgun (WGS) entry which is preliminary data.</text>
</comment>
<gene>
    <name evidence="1" type="ORF">GGE60_001764</name>
</gene>
<dbReference type="EMBL" id="JACIIG010000003">
    <property type="protein sequence ID" value="MBB4567661.1"/>
    <property type="molecule type" value="Genomic_DNA"/>
</dbReference>
<evidence type="ECO:0000313" key="2">
    <source>
        <dbReference type="Proteomes" id="UP000543836"/>
    </source>
</evidence>
<dbReference type="GeneID" id="32529319"/>
<evidence type="ECO:0000313" key="1">
    <source>
        <dbReference type="EMBL" id="MBB4567661.1"/>
    </source>
</evidence>
<protein>
    <submittedName>
        <fullName evidence="1">Uncharacterized protein</fullName>
    </submittedName>
</protein>
<name>A0A7W7EJC8_9HYPH</name>
<accession>A0A7W7EJC8</accession>
<dbReference type="OrthoDB" id="8028712at2"/>
<reference evidence="1 2" key="1">
    <citation type="submission" date="2020-08" db="EMBL/GenBank/DDBJ databases">
        <title>Genomic Encyclopedia of Type Strains, Phase IV (KMG-V): Genome sequencing to study the core and pangenomes of soil and plant-associated prokaryotes.</title>
        <authorList>
            <person name="Whitman W."/>
        </authorList>
    </citation>
    <scope>NUCLEOTIDE SEQUENCE [LARGE SCALE GENOMIC DNA]</scope>
    <source>
        <strain evidence="1 2">SEMIA 492</strain>
    </source>
</reference>
<dbReference type="AlphaFoldDB" id="A0A7W7EJC8"/>
<organism evidence="1 2">
    <name type="scientific">Rhizobium leucaenae</name>
    <dbReference type="NCBI Taxonomy" id="29450"/>
    <lineage>
        <taxon>Bacteria</taxon>
        <taxon>Pseudomonadati</taxon>
        <taxon>Pseudomonadota</taxon>
        <taxon>Alphaproteobacteria</taxon>
        <taxon>Hyphomicrobiales</taxon>
        <taxon>Rhizobiaceae</taxon>
        <taxon>Rhizobium/Agrobacterium group</taxon>
        <taxon>Rhizobium</taxon>
    </lineage>
</organism>
<sequence length="85" mass="9457">MNSLQTRVGKPARVLRFAAGAIEPIGQIKACPLLAVAELRHMTRILSAFLSFARLIGRVHMGSDLQRFIVATSYLMYVFTNYSAE</sequence>